<proteinExistence type="predicted"/>
<dbReference type="EMBL" id="JAESIY010000008">
    <property type="protein sequence ID" value="MBL3657607.1"/>
    <property type="molecule type" value="Genomic_DNA"/>
</dbReference>
<evidence type="ECO:0000313" key="2">
    <source>
        <dbReference type="Proteomes" id="UP000659388"/>
    </source>
</evidence>
<name>A0A937F9S1_9BACT</name>
<dbReference type="InterPro" id="IPR019861">
    <property type="entry name" value="PorP/SprF_Bacteroidetes"/>
</dbReference>
<dbReference type="Pfam" id="PF11751">
    <property type="entry name" value="PorP_SprF"/>
    <property type="match status" value="1"/>
</dbReference>
<protein>
    <submittedName>
        <fullName evidence="1">PorP/SprF family type IX secretion system membrane protein</fullName>
    </submittedName>
</protein>
<dbReference type="NCBIfam" id="TIGR03519">
    <property type="entry name" value="T9SS_PorP_fam"/>
    <property type="match status" value="1"/>
</dbReference>
<dbReference type="RefSeq" id="WP_202245390.1">
    <property type="nucleotide sequence ID" value="NZ_JAESIY010000008.1"/>
</dbReference>
<sequence>MRLVGLLVVIFCLFISVCQAQIQEVKFTQFFNFPLSMQPAATGNFQEAYRVAGIYRKQWNSIDSEFQTFGVAGDMKFNRGFYSGDSWGVGFYILDDHLGQGLMQSQELGVSAAYHHPLDFQGRHRLSLGINLSYTISSFDINKLTFESQYVGFVPDLNAPNGEPFSSDNMANYDAGAGLAYSFLINKKWQTSIYASWLNMVQPQESFFSDSLSYAHMNRKLISGKVKYTVNEKVALVPRWLVSLQQNETEVSSGIVGEYTVDQHKRFRVDLGTFTQWAEYLVLYAGGTYQGIELHVSYDFSISGLKEIAEVEEVDFSNPGVFEISFIYRGRKKSDKGSYAVPCRIF</sequence>
<dbReference type="Proteomes" id="UP000659388">
    <property type="component" value="Unassembled WGS sequence"/>
</dbReference>
<evidence type="ECO:0000313" key="1">
    <source>
        <dbReference type="EMBL" id="MBL3657607.1"/>
    </source>
</evidence>
<organism evidence="1 2">
    <name type="scientific">Fulvivirga sediminis</name>
    <dbReference type="NCBI Taxonomy" id="2803949"/>
    <lineage>
        <taxon>Bacteria</taxon>
        <taxon>Pseudomonadati</taxon>
        <taxon>Bacteroidota</taxon>
        <taxon>Cytophagia</taxon>
        <taxon>Cytophagales</taxon>
        <taxon>Fulvivirgaceae</taxon>
        <taxon>Fulvivirga</taxon>
    </lineage>
</organism>
<keyword evidence="2" id="KW-1185">Reference proteome</keyword>
<comment type="caution">
    <text evidence="1">The sequence shown here is derived from an EMBL/GenBank/DDBJ whole genome shotgun (WGS) entry which is preliminary data.</text>
</comment>
<reference evidence="1" key="1">
    <citation type="submission" date="2021-01" db="EMBL/GenBank/DDBJ databases">
        <title>Fulvivirga kasyanovii gen. nov., sp nov., a novel member of the phylum Bacteroidetes isolated from seawater in a mussel farm.</title>
        <authorList>
            <person name="Zhao L.-H."/>
            <person name="Wang Z.-J."/>
        </authorList>
    </citation>
    <scope>NUCLEOTIDE SEQUENCE</scope>
    <source>
        <strain evidence="1">2943</strain>
    </source>
</reference>
<accession>A0A937F9S1</accession>
<dbReference type="AlphaFoldDB" id="A0A937F9S1"/>
<gene>
    <name evidence="1" type="ORF">JL102_15770</name>
</gene>